<dbReference type="EMBL" id="JAGDEL010000030">
    <property type="protein sequence ID" value="MBO1515066.1"/>
    <property type="molecule type" value="Genomic_DNA"/>
</dbReference>
<name>A0ABS3NAJ6_9BACI</name>
<organism evidence="1 2">
    <name type="scientific">Metabacillus bambusae</name>
    <dbReference type="NCBI Taxonomy" id="2795218"/>
    <lineage>
        <taxon>Bacteria</taxon>
        <taxon>Bacillati</taxon>
        <taxon>Bacillota</taxon>
        <taxon>Bacilli</taxon>
        <taxon>Bacillales</taxon>
        <taxon>Bacillaceae</taxon>
        <taxon>Metabacillus</taxon>
    </lineage>
</organism>
<evidence type="ECO:0000313" key="1">
    <source>
        <dbReference type="EMBL" id="MBO1515066.1"/>
    </source>
</evidence>
<keyword evidence="2" id="KW-1185">Reference proteome</keyword>
<dbReference type="RefSeq" id="WP_207981958.1">
    <property type="nucleotide sequence ID" value="NZ_JAGDEL010000030.1"/>
</dbReference>
<gene>
    <name evidence="1" type="ORF">I7822_25915</name>
</gene>
<evidence type="ECO:0000313" key="2">
    <source>
        <dbReference type="Proteomes" id="UP000663981"/>
    </source>
</evidence>
<dbReference type="Proteomes" id="UP000663981">
    <property type="component" value="Unassembled WGS sequence"/>
</dbReference>
<reference evidence="1 2" key="1">
    <citation type="submission" date="2021-03" db="EMBL/GenBank/DDBJ databases">
        <title>Whole genome sequence of Metabacillus bambusae BG109.</title>
        <authorList>
            <person name="Jeong J.W."/>
        </authorList>
    </citation>
    <scope>NUCLEOTIDE SEQUENCE [LARGE SCALE GENOMIC DNA]</scope>
    <source>
        <strain evidence="1 2">BG109</strain>
    </source>
</reference>
<comment type="caution">
    <text evidence="1">The sequence shown here is derived from an EMBL/GenBank/DDBJ whole genome shotgun (WGS) entry which is preliminary data.</text>
</comment>
<proteinExistence type="predicted"/>
<sequence length="123" mass="14387">MALQELIKMINLSVDCFELSIAQNYINENIDQISDNKHLLKRKSRELLEYLINQSSSIEPLNRYDFSLINSINSYEYKFDRHGLKVSVKNNIKLLLRPDIIQYLSKVAIILLEGMKVINTKKN</sequence>
<accession>A0ABS3NAJ6</accession>
<protein>
    <submittedName>
        <fullName evidence="1">Uncharacterized protein</fullName>
    </submittedName>
</protein>